<feature type="region of interest" description="Disordered" evidence="7">
    <location>
        <begin position="31"/>
        <end position="67"/>
    </location>
</feature>
<proteinExistence type="inferred from homology"/>
<dbReference type="GO" id="GO:0006886">
    <property type="term" value="P:intracellular protein transport"/>
    <property type="evidence" value="ECO:0007669"/>
    <property type="project" value="InterPro"/>
</dbReference>
<keyword evidence="5 6" id="KW-0968">Cytoplasmic vesicle</keyword>
<evidence type="ECO:0000256" key="2">
    <source>
        <dbReference type="ARBA" id="ARBA00005263"/>
    </source>
</evidence>
<name>A0A1X2IEE7_9FUNG</name>
<evidence type="ECO:0000256" key="6">
    <source>
        <dbReference type="RuleBase" id="RU363137"/>
    </source>
</evidence>
<dbReference type="GO" id="GO:0016192">
    <property type="term" value="P:vesicle-mediated transport"/>
    <property type="evidence" value="ECO:0007669"/>
    <property type="project" value="InterPro"/>
</dbReference>
<comment type="caution">
    <text evidence="8">The sequence shown here is derived from an EMBL/GenBank/DDBJ whole genome shotgun (WGS) entry which is preliminary data.</text>
</comment>
<evidence type="ECO:0000313" key="9">
    <source>
        <dbReference type="Proteomes" id="UP000193560"/>
    </source>
</evidence>
<feature type="region of interest" description="Disordered" evidence="7">
    <location>
        <begin position="164"/>
        <end position="185"/>
    </location>
</feature>
<comment type="similarity">
    <text evidence="2 6">Belongs to the clathrin light chain family.</text>
</comment>
<evidence type="ECO:0000313" key="8">
    <source>
        <dbReference type="EMBL" id="ORZ15080.1"/>
    </source>
</evidence>
<accession>A0A1X2IEE7</accession>
<dbReference type="Pfam" id="PF01086">
    <property type="entry name" value="Clathrin_lg_ch"/>
    <property type="match status" value="1"/>
</dbReference>
<dbReference type="Proteomes" id="UP000193560">
    <property type="component" value="Unassembled WGS sequence"/>
</dbReference>
<evidence type="ECO:0000256" key="7">
    <source>
        <dbReference type="SAM" id="MobiDB-lite"/>
    </source>
</evidence>
<dbReference type="GO" id="GO:0030130">
    <property type="term" value="C:clathrin coat of trans-Golgi network vesicle"/>
    <property type="evidence" value="ECO:0007669"/>
    <property type="project" value="InterPro"/>
</dbReference>
<evidence type="ECO:0000256" key="1">
    <source>
        <dbReference type="ARBA" id="ARBA00004180"/>
    </source>
</evidence>
<evidence type="ECO:0000256" key="4">
    <source>
        <dbReference type="ARBA" id="ARBA00023176"/>
    </source>
</evidence>
<feature type="compositionally biased region" description="Basic and acidic residues" evidence="7">
    <location>
        <begin position="171"/>
        <end position="183"/>
    </location>
</feature>
<feature type="compositionally biased region" description="Polar residues" evidence="7">
    <location>
        <begin position="44"/>
        <end position="54"/>
    </location>
</feature>
<dbReference type="AlphaFoldDB" id="A0A1X2IEE7"/>
<evidence type="ECO:0000256" key="5">
    <source>
        <dbReference type="ARBA" id="ARBA00023329"/>
    </source>
</evidence>
<dbReference type="InterPro" id="IPR000996">
    <property type="entry name" value="Clathrin_L-chain"/>
</dbReference>
<keyword evidence="9" id="KW-1185">Reference proteome</keyword>
<dbReference type="GO" id="GO:0005198">
    <property type="term" value="F:structural molecule activity"/>
    <property type="evidence" value="ECO:0007669"/>
    <property type="project" value="InterPro"/>
</dbReference>
<dbReference type="EMBL" id="MCGE01000013">
    <property type="protein sequence ID" value="ORZ15080.1"/>
    <property type="molecule type" value="Genomic_DNA"/>
</dbReference>
<organism evidence="8 9">
    <name type="scientific">Absidia repens</name>
    <dbReference type="NCBI Taxonomy" id="90262"/>
    <lineage>
        <taxon>Eukaryota</taxon>
        <taxon>Fungi</taxon>
        <taxon>Fungi incertae sedis</taxon>
        <taxon>Mucoromycota</taxon>
        <taxon>Mucoromycotina</taxon>
        <taxon>Mucoromycetes</taxon>
        <taxon>Mucorales</taxon>
        <taxon>Cunninghamellaceae</taxon>
        <taxon>Absidia</taxon>
    </lineage>
</organism>
<dbReference type="GO" id="GO:0030132">
    <property type="term" value="C:clathrin coat of coated pit"/>
    <property type="evidence" value="ECO:0007669"/>
    <property type="project" value="InterPro"/>
</dbReference>
<dbReference type="OrthoDB" id="5512at2759"/>
<protein>
    <recommendedName>
        <fullName evidence="6">Clathrin light chain</fullName>
    </recommendedName>
</protein>
<comment type="function">
    <text evidence="6">Clathrin is the major protein of the polyhedral coat of coated pits and vesicles.</text>
</comment>
<keyword evidence="4 6" id="KW-0168">Coated pit</keyword>
<comment type="subcellular location">
    <subcellularLocation>
        <location evidence="1 6">Cytoplasmic vesicle membrane</location>
        <topology evidence="1 6">Peripheral membrane protein</topology>
        <orientation evidence="1 6">Cytoplasmic side</orientation>
    </subcellularLocation>
    <subcellularLocation>
        <location evidence="6">Membrane</location>
        <location evidence="6">Coated pit</location>
        <topology evidence="6">Peripheral membrane protein</topology>
        <orientation evidence="6">Cytoplasmic side</orientation>
    </subcellularLocation>
    <text evidence="6">Cytoplasmic face of coated pits and vesicles.</text>
</comment>
<dbReference type="STRING" id="90262.A0A1X2IEE7"/>
<sequence>MSDYIGSPNNEDPTTDFLARERAALGDDADFFTDDADLSPSPLPQTTATMTPTFIDSPDLPSPSAMLTPNITQEIDSIGTDQLIQQSNNASSFESNYPDTDALESSQAFHKAMLPDEEPETVRQWREKQKEILAERDEEAEKKKQETIKKRMKTLTNFTKTIMKRSKKPLKKTEQMTKDKDDSLSDGNVWERVLSHCDVSGTGGLSKTGDVTRMKEIMLDLKKTKDAPGNIV</sequence>
<keyword evidence="3 6" id="KW-0472">Membrane</keyword>
<evidence type="ECO:0000256" key="3">
    <source>
        <dbReference type="ARBA" id="ARBA00023136"/>
    </source>
</evidence>
<gene>
    <name evidence="8" type="ORF">BCR42DRAFT_416356</name>
</gene>
<reference evidence="8 9" key="1">
    <citation type="submission" date="2016-07" db="EMBL/GenBank/DDBJ databases">
        <title>Pervasive Adenine N6-methylation of Active Genes in Fungi.</title>
        <authorList>
            <consortium name="DOE Joint Genome Institute"/>
            <person name="Mondo S.J."/>
            <person name="Dannebaum R.O."/>
            <person name="Kuo R.C."/>
            <person name="Labutti K."/>
            <person name="Haridas S."/>
            <person name="Kuo A."/>
            <person name="Salamov A."/>
            <person name="Ahrendt S.R."/>
            <person name="Lipzen A."/>
            <person name="Sullivan W."/>
            <person name="Andreopoulos W.B."/>
            <person name="Clum A."/>
            <person name="Lindquist E."/>
            <person name="Daum C."/>
            <person name="Ramamoorthy G.K."/>
            <person name="Gryganskyi A."/>
            <person name="Culley D."/>
            <person name="Magnuson J.K."/>
            <person name="James T.Y."/>
            <person name="O'Malley M.A."/>
            <person name="Stajich J.E."/>
            <person name="Spatafora J.W."/>
            <person name="Visel A."/>
            <person name="Grigoriev I.V."/>
        </authorList>
    </citation>
    <scope>NUCLEOTIDE SEQUENCE [LARGE SCALE GENOMIC DNA]</scope>
    <source>
        <strain evidence="8 9">NRRL 1336</strain>
    </source>
</reference>